<dbReference type="SMART" id="SM00368">
    <property type="entry name" value="LRR_RI"/>
    <property type="match status" value="5"/>
</dbReference>
<dbReference type="GO" id="GO:0005829">
    <property type="term" value="C:cytosol"/>
    <property type="evidence" value="ECO:0007669"/>
    <property type="project" value="TreeGrafter"/>
</dbReference>
<dbReference type="GO" id="GO:0003676">
    <property type="term" value="F:nucleic acid binding"/>
    <property type="evidence" value="ECO:0007669"/>
    <property type="project" value="InterPro"/>
</dbReference>
<keyword evidence="2" id="KW-0433">Leucine-rich repeat</keyword>
<dbReference type="InterPro" id="IPR035979">
    <property type="entry name" value="RBD_domain_sf"/>
</dbReference>
<dbReference type="GO" id="GO:0006913">
    <property type="term" value="P:nucleocytoplasmic transport"/>
    <property type="evidence" value="ECO:0007669"/>
    <property type="project" value="TreeGrafter"/>
</dbReference>
<comment type="caution">
    <text evidence="4">The sequence shown here is derived from an EMBL/GenBank/DDBJ whole genome shotgun (WGS) entry which is preliminary data.</text>
</comment>
<dbReference type="CDD" id="cd00590">
    <property type="entry name" value="RRM_SF"/>
    <property type="match status" value="1"/>
</dbReference>
<keyword evidence="5" id="KW-1185">Reference proteome</keyword>
<reference evidence="4 5" key="1">
    <citation type="journal article" date="2023" name="BMC Biol.">
        <title>The compact genome of the sponge Oopsacas minuta (Hexactinellida) is lacking key metazoan core genes.</title>
        <authorList>
            <person name="Santini S."/>
            <person name="Schenkelaars Q."/>
            <person name="Jourda C."/>
            <person name="Duchesne M."/>
            <person name="Belahbib H."/>
            <person name="Rocher C."/>
            <person name="Selva M."/>
            <person name="Riesgo A."/>
            <person name="Vervoort M."/>
            <person name="Leys S.P."/>
            <person name="Kodjabachian L."/>
            <person name="Le Bivic A."/>
            <person name="Borchiellini C."/>
            <person name="Claverie J.M."/>
            <person name="Renard E."/>
        </authorList>
    </citation>
    <scope>NUCLEOTIDE SEQUENCE [LARGE SCALE GENOMIC DNA]</scope>
    <source>
        <strain evidence="4">SPO-2</strain>
    </source>
</reference>
<keyword evidence="3" id="KW-0677">Repeat</keyword>
<dbReference type="AlphaFoldDB" id="A0AAV7K9V4"/>
<evidence type="ECO:0000256" key="1">
    <source>
        <dbReference type="ARBA" id="ARBA00022468"/>
    </source>
</evidence>
<name>A0AAV7K9V4_9METZ</name>
<dbReference type="PANTHER" id="PTHR24113:SF12">
    <property type="entry name" value="RAN GTPASE-ACTIVATING PROTEIN 1"/>
    <property type="match status" value="1"/>
</dbReference>
<dbReference type="SUPFAM" id="SSF52047">
    <property type="entry name" value="RNI-like"/>
    <property type="match status" value="2"/>
</dbReference>
<dbReference type="InterPro" id="IPR027038">
    <property type="entry name" value="RanGap"/>
</dbReference>
<evidence type="ECO:0000313" key="4">
    <source>
        <dbReference type="EMBL" id="KAI6657963.1"/>
    </source>
</evidence>
<dbReference type="Proteomes" id="UP001165289">
    <property type="component" value="Unassembled WGS sequence"/>
</dbReference>
<proteinExistence type="predicted"/>
<keyword evidence="1" id="KW-0343">GTPase activation</keyword>
<evidence type="ECO:0000313" key="5">
    <source>
        <dbReference type="Proteomes" id="UP001165289"/>
    </source>
</evidence>
<dbReference type="Pfam" id="PF13516">
    <property type="entry name" value="LRR_6"/>
    <property type="match status" value="2"/>
</dbReference>
<dbReference type="EMBL" id="JAKMXF010000110">
    <property type="protein sequence ID" value="KAI6657963.1"/>
    <property type="molecule type" value="Genomic_DNA"/>
</dbReference>
<organism evidence="4 5">
    <name type="scientific">Oopsacas minuta</name>
    <dbReference type="NCBI Taxonomy" id="111878"/>
    <lineage>
        <taxon>Eukaryota</taxon>
        <taxon>Metazoa</taxon>
        <taxon>Porifera</taxon>
        <taxon>Hexactinellida</taxon>
        <taxon>Hexasterophora</taxon>
        <taxon>Lyssacinosida</taxon>
        <taxon>Leucopsacidae</taxon>
        <taxon>Oopsacas</taxon>
    </lineage>
</organism>
<sequence>MGCGSSKSTQLIAHPINSNSSEVKEDTIAIDNKDLIHVTSPEVRTPQEIPETIQVSSPQVVNETVSQENTHTTPVDTQIHSGVHNLIEPPNDVTNNTSDEPTIEELLPSIIETINVTEFIPKDCLDFNSLWSYNCAAISDKANVLTVFDSEEPFTLKWCHIVHNDCELIPFWVNNASKLEAIDLSDNHLGPEGFRAVLLALGCLPNLKSVNISSNNADSTCSASIQAFLAKSNLLEELDISCNELSGCSIGRDLASGLQIAGNIVHLNISGCGLSDIEPLFQIESHCDFIKTVRRLDLSHNPINSRLFSDTIEGFISKVQLEYLNIKACELSSHAISRLTLSLLNNSSLLKLNTSANKFSDKASLIQLVTVCMLQGLITELIISNITYAEDKDSRVCQENTASLIKEKLEGTSVTSYLKKLTLSSCKLDGRTLQLLRFNMLATKVYLSELDLSSNVECVPENIRRFALGKKPEENILSVLDKLTDGANTGDNLIGLMRDGIFPSLKRLSLIHSIMSPNKVGNLSEFICKIETDSNETGIDTPQLTELILDGIKLSGTNRSAIVNLFNSIIFLQDSSAKVNWSLTSLSLNSCSLNDSDVKPLSQALTHGLCLEYLSLAYNRLGDNAVADLVEGLTYRKTLKTINLSNNRINSNGATILADCLSRLEVERVEVAGNLIGPDGVLALINLTRICSGLKYIDLRDQKSEFPEQYLQLYHSNIMQVIESRLSQGSMKPLVVMKMYGVGEYQNQNWEKIDSLNIETNIRKYKATTLGLWECITLIYCFNISRNPRIQRSRKKYTQAYQSMREGIGEIQLTSGEWKEVIGSSESVPSWLFIEEYREKGVYVSCLHVTATQEKLAVIFEVQADCRVVEVVMCKDSEKYENFCSAWVLFEDWESVINAVNYYKNGLASFYAQPYIITPLAVKVIGTDIRDTRNLDIVRAEIAQRAYKNSVIRK</sequence>
<dbReference type="Gene3D" id="3.80.10.10">
    <property type="entry name" value="Ribonuclease Inhibitor"/>
    <property type="match status" value="2"/>
</dbReference>
<dbReference type="PANTHER" id="PTHR24113">
    <property type="entry name" value="RAN GTPASE-ACTIVATING PROTEIN 1"/>
    <property type="match status" value="1"/>
</dbReference>
<accession>A0AAV7K9V4</accession>
<dbReference type="InterPro" id="IPR001611">
    <property type="entry name" value="Leu-rich_rpt"/>
</dbReference>
<evidence type="ECO:0000256" key="2">
    <source>
        <dbReference type="ARBA" id="ARBA00022614"/>
    </source>
</evidence>
<dbReference type="SUPFAM" id="SSF54928">
    <property type="entry name" value="RNA-binding domain, RBD"/>
    <property type="match status" value="1"/>
</dbReference>
<dbReference type="GO" id="GO:0048471">
    <property type="term" value="C:perinuclear region of cytoplasm"/>
    <property type="evidence" value="ECO:0007669"/>
    <property type="project" value="TreeGrafter"/>
</dbReference>
<gene>
    <name evidence="4" type="ORF">LOD99_15680</name>
</gene>
<protein>
    <submittedName>
        <fullName evidence="4">Serine-rich adhesin for platelets-like</fullName>
    </submittedName>
</protein>
<dbReference type="InterPro" id="IPR032675">
    <property type="entry name" value="LRR_dom_sf"/>
</dbReference>
<dbReference type="GO" id="GO:0005634">
    <property type="term" value="C:nucleus"/>
    <property type="evidence" value="ECO:0007669"/>
    <property type="project" value="TreeGrafter"/>
</dbReference>
<dbReference type="GO" id="GO:0031267">
    <property type="term" value="F:small GTPase binding"/>
    <property type="evidence" value="ECO:0007669"/>
    <property type="project" value="TreeGrafter"/>
</dbReference>
<evidence type="ECO:0000256" key="3">
    <source>
        <dbReference type="ARBA" id="ARBA00022737"/>
    </source>
</evidence>
<dbReference type="GO" id="GO:0005096">
    <property type="term" value="F:GTPase activator activity"/>
    <property type="evidence" value="ECO:0007669"/>
    <property type="project" value="UniProtKB-KW"/>
</dbReference>